<reference evidence="2 3" key="1">
    <citation type="journal article" date="2015" name="Genome Announc.">
        <title>Expanding the biotechnology potential of lactobacilli through comparative genomics of 213 strains and associated genera.</title>
        <authorList>
            <person name="Sun Z."/>
            <person name="Harris H.M."/>
            <person name="McCann A."/>
            <person name="Guo C."/>
            <person name="Argimon S."/>
            <person name="Zhang W."/>
            <person name="Yang X."/>
            <person name="Jeffery I.B."/>
            <person name="Cooney J.C."/>
            <person name="Kagawa T.F."/>
            <person name="Liu W."/>
            <person name="Song Y."/>
            <person name="Salvetti E."/>
            <person name="Wrobel A."/>
            <person name="Rasinkangas P."/>
            <person name="Parkhill J."/>
            <person name="Rea M.C."/>
            <person name="O'Sullivan O."/>
            <person name="Ritari J."/>
            <person name="Douillard F.P."/>
            <person name="Paul Ross R."/>
            <person name="Yang R."/>
            <person name="Briner A.E."/>
            <person name="Felis G.E."/>
            <person name="de Vos W.M."/>
            <person name="Barrangou R."/>
            <person name="Klaenhammer T.R."/>
            <person name="Caufield P.W."/>
            <person name="Cui Y."/>
            <person name="Zhang H."/>
            <person name="O'Toole P.W."/>
        </authorList>
    </citation>
    <scope>NUCLEOTIDE SEQUENCE [LARGE SCALE GENOMIC DNA]</scope>
    <source>
        <strain evidence="2 3">DSM 14857</strain>
    </source>
</reference>
<name>A0A0R1SFP9_9LACO</name>
<keyword evidence="3" id="KW-1185">Reference proteome</keyword>
<evidence type="ECO:0000313" key="2">
    <source>
        <dbReference type="EMBL" id="KRL67593.1"/>
    </source>
</evidence>
<sequence>MSVDSKKDQIKGKTNQAVGKASGDDTKELKGKVQDSLGKAKDKVDETVEKASKKINDKLDSDKE</sequence>
<feature type="compositionally biased region" description="Basic and acidic residues" evidence="1">
    <location>
        <begin position="1"/>
        <end position="11"/>
    </location>
</feature>
<evidence type="ECO:0000313" key="3">
    <source>
        <dbReference type="Proteomes" id="UP000051647"/>
    </source>
</evidence>
<dbReference type="PATRIC" id="fig|1423815.3.peg.1654"/>
<dbReference type="SUPFAM" id="SSF69047">
    <property type="entry name" value="Hypothetical protein YjbJ"/>
    <property type="match status" value="1"/>
</dbReference>
<gene>
    <name evidence="2" type="ORF">FC27_GL001617</name>
</gene>
<dbReference type="OrthoDB" id="2318532at2"/>
<proteinExistence type="predicted"/>
<organism evidence="2 3">
    <name type="scientific">Companilactobacillus versmoldensis DSM 14857 = KCTC 3814</name>
    <dbReference type="NCBI Taxonomy" id="1423815"/>
    <lineage>
        <taxon>Bacteria</taxon>
        <taxon>Bacillati</taxon>
        <taxon>Bacillota</taxon>
        <taxon>Bacilli</taxon>
        <taxon>Lactobacillales</taxon>
        <taxon>Lactobacillaceae</taxon>
        <taxon>Companilactobacillus</taxon>
    </lineage>
</organism>
<evidence type="ECO:0008006" key="4">
    <source>
        <dbReference type="Google" id="ProtNLM"/>
    </source>
</evidence>
<dbReference type="STRING" id="1423815.FC27_GL001617"/>
<accession>A0A0R1SFP9</accession>
<dbReference type="eggNOG" id="ENOG5033JSD">
    <property type="taxonomic scope" value="Bacteria"/>
</dbReference>
<dbReference type="EMBL" id="AZFA01000004">
    <property type="protein sequence ID" value="KRL67593.1"/>
    <property type="molecule type" value="Genomic_DNA"/>
</dbReference>
<dbReference type="Gene3D" id="1.10.1470.10">
    <property type="entry name" value="YjbJ"/>
    <property type="match status" value="1"/>
</dbReference>
<feature type="compositionally biased region" description="Basic and acidic residues" evidence="1">
    <location>
        <begin position="22"/>
        <end position="64"/>
    </location>
</feature>
<dbReference type="InterPro" id="IPR036629">
    <property type="entry name" value="YjbJ_sf"/>
</dbReference>
<feature type="region of interest" description="Disordered" evidence="1">
    <location>
        <begin position="1"/>
        <end position="64"/>
    </location>
</feature>
<protein>
    <recommendedName>
        <fullName evidence="4">CsbD-like domain-containing protein</fullName>
    </recommendedName>
</protein>
<dbReference type="RefSeq" id="WP_010624153.1">
    <property type="nucleotide sequence ID" value="NZ_AZFA01000004.1"/>
</dbReference>
<dbReference type="AlphaFoldDB" id="A0A0R1SFP9"/>
<dbReference type="Proteomes" id="UP000051647">
    <property type="component" value="Unassembled WGS sequence"/>
</dbReference>
<comment type="caution">
    <text evidence="2">The sequence shown here is derived from an EMBL/GenBank/DDBJ whole genome shotgun (WGS) entry which is preliminary data.</text>
</comment>
<evidence type="ECO:0000256" key="1">
    <source>
        <dbReference type="SAM" id="MobiDB-lite"/>
    </source>
</evidence>